<dbReference type="GO" id="GO:0004830">
    <property type="term" value="F:tryptophan-tRNA ligase activity"/>
    <property type="evidence" value="ECO:0007669"/>
    <property type="project" value="UniProtKB-UniRule"/>
</dbReference>
<dbReference type="SUPFAM" id="SSF52374">
    <property type="entry name" value="Nucleotidylyl transferase"/>
    <property type="match status" value="1"/>
</dbReference>
<keyword evidence="3 8" id="KW-0547">Nucleotide-binding</keyword>
<evidence type="ECO:0000256" key="9">
    <source>
        <dbReference type="RuleBase" id="RU363036"/>
    </source>
</evidence>
<dbReference type="InterPro" id="IPR002306">
    <property type="entry name" value="Trp-tRNA-ligase"/>
</dbReference>
<evidence type="ECO:0000313" key="10">
    <source>
        <dbReference type="EMBL" id="TRW27040.1"/>
    </source>
</evidence>
<dbReference type="FunFam" id="1.10.240.10:FF:000002">
    <property type="entry name" value="Tryptophan--tRNA ligase"/>
    <property type="match status" value="1"/>
</dbReference>
<proteinExistence type="inferred from homology"/>
<name>A0A552V995_9FIRM</name>
<keyword evidence="6 8" id="KW-0030">Aminoacyl-tRNA synthetase</keyword>
<comment type="caution">
    <text evidence="10">The sequence shown here is derived from an EMBL/GenBank/DDBJ whole genome shotgun (WGS) entry which is preliminary data.</text>
</comment>
<feature type="binding site" evidence="8">
    <location>
        <begin position="17"/>
        <end position="19"/>
    </location>
    <ligand>
        <name>ATP</name>
        <dbReference type="ChEBI" id="CHEBI:30616"/>
    </ligand>
</feature>
<feature type="binding site" evidence="8">
    <location>
        <position position="141"/>
    </location>
    <ligand>
        <name>L-tryptophan</name>
        <dbReference type="ChEBI" id="CHEBI:57912"/>
    </ligand>
</feature>
<comment type="subcellular location">
    <subcellularLocation>
        <location evidence="8">Cytoplasm</location>
    </subcellularLocation>
</comment>
<dbReference type="NCBIfam" id="TIGR00233">
    <property type="entry name" value="trpS"/>
    <property type="match status" value="1"/>
</dbReference>
<dbReference type="PANTHER" id="PTHR43766">
    <property type="entry name" value="TRYPTOPHAN--TRNA LIGASE, MITOCHONDRIAL"/>
    <property type="match status" value="1"/>
</dbReference>
<evidence type="ECO:0000256" key="2">
    <source>
        <dbReference type="ARBA" id="ARBA00022598"/>
    </source>
</evidence>
<accession>A0A552V995</accession>
<dbReference type="InterPro" id="IPR001412">
    <property type="entry name" value="aa-tRNA-synth_I_CS"/>
</dbReference>
<feature type="binding site" evidence="8">
    <location>
        <begin position="25"/>
        <end position="26"/>
    </location>
    <ligand>
        <name>ATP</name>
        <dbReference type="ChEBI" id="CHEBI:30616"/>
    </ligand>
</feature>
<dbReference type="EC" id="6.1.1.2" evidence="8"/>
<reference evidence="10 11" key="1">
    <citation type="submission" date="2019-07" db="EMBL/GenBank/DDBJ databases">
        <title>Criibacterium bergeronii gen. nov., sp. nov. isolated from human clinical samples.</title>
        <authorList>
            <person name="Maheux A.F."/>
            <person name="Boudreau D.K."/>
            <person name="Berube E."/>
            <person name="Brodeur S."/>
            <person name="Bernard K.A."/>
            <person name="Abed J.Y."/>
            <person name="Ducrey E."/>
            <person name="Guay E.F."/>
            <person name="Raymond F."/>
            <person name="Corbeil J."/>
            <person name="Domingo M.-C."/>
            <person name="Roy P.H."/>
            <person name="Boissinot M."/>
            <person name="Tocheva E.I."/>
            <person name="Omar R.F."/>
        </authorList>
    </citation>
    <scope>NUCLEOTIDE SEQUENCE [LARGE SCALE GENOMIC DNA]</scope>
    <source>
        <strain evidence="10 11">CCRI-24246</strain>
    </source>
</reference>
<comment type="subunit">
    <text evidence="8">Homodimer.</text>
</comment>
<keyword evidence="2 8" id="KW-0436">Ligase</keyword>
<comment type="similarity">
    <text evidence="1 8 9">Belongs to the class-I aminoacyl-tRNA synthetase family.</text>
</comment>
<dbReference type="InterPro" id="IPR050203">
    <property type="entry name" value="Trp-tRNA_synthetase"/>
</dbReference>
<feature type="binding site" evidence="8">
    <location>
        <begin position="153"/>
        <end position="155"/>
    </location>
    <ligand>
        <name>ATP</name>
        <dbReference type="ChEBI" id="CHEBI:30616"/>
    </ligand>
</feature>
<protein>
    <recommendedName>
        <fullName evidence="8">Tryptophan--tRNA ligase</fullName>
        <ecNumber evidence="8">6.1.1.2</ecNumber>
    </recommendedName>
    <alternativeName>
        <fullName evidence="8">Tryptophanyl-tRNA synthetase</fullName>
        <shortName evidence="8">TrpRS</shortName>
    </alternativeName>
</protein>
<feature type="binding site" evidence="8">
    <location>
        <position position="192"/>
    </location>
    <ligand>
        <name>ATP</name>
        <dbReference type="ChEBI" id="CHEBI:30616"/>
    </ligand>
</feature>
<evidence type="ECO:0000256" key="4">
    <source>
        <dbReference type="ARBA" id="ARBA00022840"/>
    </source>
</evidence>
<dbReference type="OrthoDB" id="9801042at2"/>
<dbReference type="GO" id="GO:0005524">
    <property type="term" value="F:ATP binding"/>
    <property type="evidence" value="ECO:0007669"/>
    <property type="project" value="UniProtKB-UniRule"/>
</dbReference>
<dbReference type="Gene3D" id="3.40.50.620">
    <property type="entry name" value="HUPs"/>
    <property type="match status" value="1"/>
</dbReference>
<dbReference type="Pfam" id="PF00579">
    <property type="entry name" value="tRNA-synt_1b"/>
    <property type="match status" value="1"/>
</dbReference>
<comment type="function">
    <text evidence="8">Catalyzes the attachment of tryptophan to tRNA(Trp).</text>
</comment>
<feature type="short sequence motif" description="'HIGH' region" evidence="8">
    <location>
        <begin position="18"/>
        <end position="26"/>
    </location>
</feature>
<feature type="short sequence motif" description="'KMSKS' region" evidence="8">
    <location>
        <begin position="201"/>
        <end position="205"/>
    </location>
</feature>
<dbReference type="InterPro" id="IPR014729">
    <property type="entry name" value="Rossmann-like_a/b/a_fold"/>
</dbReference>
<dbReference type="CDD" id="cd00806">
    <property type="entry name" value="TrpRS_core"/>
    <property type="match status" value="1"/>
</dbReference>
<sequence length="337" mass="38380">METEKSQAKKRIFSGVQPSGELTIGNYLGAIKNWVDLQDEYECFYCIVDEHAITVPQEPAKLRKRSLEVLAKYIAGGVDPDKSTLFIQSHVPQHAQLMWVLNSIAYMGELSRMTQYKDKSRKSAENLNAALFTYPVLMAADILLYSADLVPVGIDQKQHLEIARTLAERFNNKFSPTFVIPDIYTMKETAKIMSLQDASKKMSKSDDNLNGFISMVDENDVINSKIKKAVTDSVGQINYSDEQPEIKNLINIYCAYSHKKPQEVVDIYQGKNYADFKKDLAQVVVEGITPIREKYNDLLKNKDYLKDIYKKGAQKAGYEANKMISKVYRKIGFIEHE</sequence>
<dbReference type="RefSeq" id="WP_144398001.1">
    <property type="nucleotide sequence ID" value="NZ_VJXW01000005.1"/>
</dbReference>
<dbReference type="PANTHER" id="PTHR43766:SF1">
    <property type="entry name" value="TRYPTOPHAN--TRNA LIGASE, MITOCHONDRIAL"/>
    <property type="match status" value="1"/>
</dbReference>
<evidence type="ECO:0000256" key="6">
    <source>
        <dbReference type="ARBA" id="ARBA00023146"/>
    </source>
</evidence>
<keyword evidence="4 8" id="KW-0067">ATP-binding</keyword>
<evidence type="ECO:0000313" key="11">
    <source>
        <dbReference type="Proteomes" id="UP000319424"/>
    </source>
</evidence>
<dbReference type="InterPro" id="IPR002305">
    <property type="entry name" value="aa-tRNA-synth_Ic"/>
</dbReference>
<dbReference type="HAMAP" id="MF_00140_B">
    <property type="entry name" value="Trp_tRNA_synth_B"/>
    <property type="match status" value="1"/>
</dbReference>
<keyword evidence="8" id="KW-0963">Cytoplasm</keyword>
<dbReference type="GO" id="GO:0005829">
    <property type="term" value="C:cytosol"/>
    <property type="evidence" value="ECO:0007669"/>
    <property type="project" value="TreeGrafter"/>
</dbReference>
<evidence type="ECO:0000256" key="3">
    <source>
        <dbReference type="ARBA" id="ARBA00022741"/>
    </source>
</evidence>
<evidence type="ECO:0000256" key="8">
    <source>
        <dbReference type="HAMAP-Rule" id="MF_00140"/>
    </source>
</evidence>
<evidence type="ECO:0000256" key="5">
    <source>
        <dbReference type="ARBA" id="ARBA00022917"/>
    </source>
</evidence>
<organism evidence="10 11">
    <name type="scientific">Criibacterium bergeronii</name>
    <dbReference type="NCBI Taxonomy" id="1871336"/>
    <lineage>
        <taxon>Bacteria</taxon>
        <taxon>Bacillati</taxon>
        <taxon>Bacillota</taxon>
        <taxon>Clostridia</taxon>
        <taxon>Peptostreptococcales</taxon>
        <taxon>Filifactoraceae</taxon>
        <taxon>Criibacterium</taxon>
    </lineage>
</organism>
<comment type="catalytic activity">
    <reaction evidence="7 8">
        <text>tRNA(Trp) + L-tryptophan + ATP = L-tryptophyl-tRNA(Trp) + AMP + diphosphate + H(+)</text>
        <dbReference type="Rhea" id="RHEA:24080"/>
        <dbReference type="Rhea" id="RHEA-COMP:9671"/>
        <dbReference type="Rhea" id="RHEA-COMP:9705"/>
        <dbReference type="ChEBI" id="CHEBI:15378"/>
        <dbReference type="ChEBI" id="CHEBI:30616"/>
        <dbReference type="ChEBI" id="CHEBI:33019"/>
        <dbReference type="ChEBI" id="CHEBI:57912"/>
        <dbReference type="ChEBI" id="CHEBI:78442"/>
        <dbReference type="ChEBI" id="CHEBI:78535"/>
        <dbReference type="ChEBI" id="CHEBI:456215"/>
        <dbReference type="EC" id="6.1.1.2"/>
    </reaction>
</comment>
<evidence type="ECO:0000256" key="1">
    <source>
        <dbReference type="ARBA" id="ARBA00005594"/>
    </source>
</evidence>
<keyword evidence="5 8" id="KW-0648">Protein biosynthesis</keyword>
<dbReference type="EMBL" id="VJXW01000005">
    <property type="protein sequence ID" value="TRW27040.1"/>
    <property type="molecule type" value="Genomic_DNA"/>
</dbReference>
<dbReference type="GO" id="GO:0006436">
    <property type="term" value="P:tryptophanyl-tRNA aminoacylation"/>
    <property type="evidence" value="ECO:0007669"/>
    <property type="project" value="UniProtKB-UniRule"/>
</dbReference>
<evidence type="ECO:0000256" key="7">
    <source>
        <dbReference type="ARBA" id="ARBA00049929"/>
    </source>
</evidence>
<dbReference type="PROSITE" id="PS00178">
    <property type="entry name" value="AA_TRNA_LIGASE_I"/>
    <property type="match status" value="1"/>
</dbReference>
<dbReference type="AlphaFoldDB" id="A0A552V995"/>
<dbReference type="PRINTS" id="PR01039">
    <property type="entry name" value="TRNASYNTHTRP"/>
</dbReference>
<dbReference type="InterPro" id="IPR024109">
    <property type="entry name" value="Trp-tRNA-ligase_bac-type"/>
</dbReference>
<dbReference type="Proteomes" id="UP000319424">
    <property type="component" value="Unassembled WGS sequence"/>
</dbReference>
<gene>
    <name evidence="8 10" type="primary">trpS</name>
    <name evidence="10" type="ORF">FL857_04850</name>
</gene>
<feature type="binding site" evidence="8">
    <location>
        <begin position="201"/>
        <end position="205"/>
    </location>
    <ligand>
        <name>ATP</name>
        <dbReference type="ChEBI" id="CHEBI:30616"/>
    </ligand>
</feature>
<dbReference type="Gene3D" id="1.10.240.10">
    <property type="entry name" value="Tyrosyl-Transfer RNA Synthetase"/>
    <property type="match status" value="1"/>
</dbReference>